<comment type="similarity">
    <text evidence="1">Belongs to the ZPR1 family.</text>
</comment>
<evidence type="ECO:0000256" key="1">
    <source>
        <dbReference type="ARBA" id="ARBA00008354"/>
    </source>
</evidence>
<protein>
    <recommendedName>
        <fullName evidence="5">Zinc finger ZPR1-type domain-containing protein</fullName>
    </recommendedName>
</protein>
<reference evidence="6" key="1">
    <citation type="journal article" date="2015" name="Nature">
        <title>Complex archaea that bridge the gap between prokaryotes and eukaryotes.</title>
        <authorList>
            <person name="Spang A."/>
            <person name="Saw J.H."/>
            <person name="Jorgensen S.L."/>
            <person name="Zaremba-Niedzwiedzka K."/>
            <person name="Martijn J."/>
            <person name="Lind A.E."/>
            <person name="van Eijk R."/>
            <person name="Schleper C."/>
            <person name="Guy L."/>
            <person name="Ettema T.J."/>
        </authorList>
    </citation>
    <scope>NUCLEOTIDE SEQUENCE</scope>
</reference>
<dbReference type="PANTHER" id="PTHR10876:SF0">
    <property type="entry name" value="ZINC FINGER PROTEIN ZPR1"/>
    <property type="match status" value="1"/>
</dbReference>
<dbReference type="Gene3D" id="2.60.120.1040">
    <property type="entry name" value="ZPR1, A/B domain"/>
    <property type="match status" value="1"/>
</dbReference>
<evidence type="ECO:0000259" key="5">
    <source>
        <dbReference type="SMART" id="SM00709"/>
    </source>
</evidence>
<dbReference type="NCBIfam" id="TIGR00340">
    <property type="entry name" value="zpr1_rel"/>
    <property type="match status" value="1"/>
</dbReference>
<dbReference type="InterPro" id="IPR040141">
    <property type="entry name" value="ZPR1"/>
</dbReference>
<keyword evidence="3" id="KW-0863">Zinc-finger</keyword>
<dbReference type="GO" id="GO:0008270">
    <property type="term" value="F:zinc ion binding"/>
    <property type="evidence" value="ECO:0007669"/>
    <property type="project" value="UniProtKB-KW"/>
</dbReference>
<organism evidence="6">
    <name type="scientific">marine sediment metagenome</name>
    <dbReference type="NCBI Taxonomy" id="412755"/>
    <lineage>
        <taxon>unclassified sequences</taxon>
        <taxon>metagenomes</taxon>
        <taxon>ecological metagenomes</taxon>
    </lineage>
</organism>
<dbReference type="PANTHER" id="PTHR10876">
    <property type="entry name" value="ZINC FINGER PROTEIN ZPR1"/>
    <property type="match status" value="1"/>
</dbReference>
<proteinExistence type="inferred from homology"/>
<dbReference type="EMBL" id="LAZR01000967">
    <property type="protein sequence ID" value="KKN53520.1"/>
    <property type="molecule type" value="Genomic_DNA"/>
</dbReference>
<dbReference type="SMART" id="SM00709">
    <property type="entry name" value="Zpr1"/>
    <property type="match status" value="1"/>
</dbReference>
<dbReference type="InterPro" id="IPR004470">
    <property type="entry name" value="ZPR1-like_arc"/>
</dbReference>
<gene>
    <name evidence="6" type="ORF">LCGC14_0601590</name>
</gene>
<evidence type="ECO:0000256" key="4">
    <source>
        <dbReference type="ARBA" id="ARBA00022833"/>
    </source>
</evidence>
<keyword evidence="4" id="KW-0862">Zinc</keyword>
<evidence type="ECO:0000256" key="2">
    <source>
        <dbReference type="ARBA" id="ARBA00022723"/>
    </source>
</evidence>
<dbReference type="Pfam" id="PF22794">
    <property type="entry name" value="jr-ZPR1"/>
    <property type="match status" value="1"/>
</dbReference>
<comment type="caution">
    <text evidence="6">The sequence shown here is derived from an EMBL/GenBank/DDBJ whole genome shotgun (WGS) entry which is preliminary data.</text>
</comment>
<name>A0A0F9RAH9_9ZZZZ</name>
<evidence type="ECO:0000256" key="3">
    <source>
        <dbReference type="ARBA" id="ARBA00022771"/>
    </source>
</evidence>
<dbReference type="AlphaFoldDB" id="A0A0F9RAH9"/>
<dbReference type="NCBIfam" id="TIGR00310">
    <property type="entry name" value="ZPR1_znf"/>
    <property type="match status" value="1"/>
</dbReference>
<dbReference type="InterPro" id="IPR004457">
    <property type="entry name" value="Znf_ZPR1"/>
</dbReference>
<sequence length="233" mass="27056">MRSIKNLRNNFIIERSSYLNIILSLFFQKEKKIFNKRDTLLLDDMSEKANKSEEEFSFNCPACKNGIIQIKKVTYDLPDDDKMLIVLFECDQCNYYKNDVIPLTTRVNPGIMTLKVENEEDLKSKIYRSPMAALEIPELELLVEPGPRADFYYTNIEGILYRFEAAVSIYRKNLDDTDPEVPEIDLILSNLKKAMKGKFEFTLKIIDSEGGSYVIPKDDSKLKFETLETKESE</sequence>
<accession>A0A0F9RAH9</accession>
<dbReference type="InterPro" id="IPR056180">
    <property type="entry name" value="ZPR1_jr_dom"/>
</dbReference>
<feature type="domain" description="Zinc finger ZPR1-type" evidence="5">
    <location>
        <begin position="58"/>
        <end position="216"/>
    </location>
</feature>
<dbReference type="InterPro" id="IPR042451">
    <property type="entry name" value="ZPR1_A/B_dom"/>
</dbReference>
<keyword evidence="2" id="KW-0479">Metal-binding</keyword>
<dbReference type="GO" id="GO:0005634">
    <property type="term" value="C:nucleus"/>
    <property type="evidence" value="ECO:0007669"/>
    <property type="project" value="TreeGrafter"/>
</dbReference>
<evidence type="ECO:0000313" key="6">
    <source>
        <dbReference type="EMBL" id="KKN53520.1"/>
    </source>
</evidence>